<dbReference type="EMBL" id="AQPH01000019">
    <property type="protein sequence ID" value="EPY02191.1"/>
    <property type="molecule type" value="Genomic_DNA"/>
</dbReference>
<protein>
    <submittedName>
        <fullName evidence="1">Uncharacterized protein</fullName>
    </submittedName>
</protein>
<organism evidence="1 2">
    <name type="scientific">Magnetospirillum fulvum MGU-K5</name>
    <dbReference type="NCBI Taxonomy" id="1316936"/>
    <lineage>
        <taxon>Bacteria</taxon>
        <taxon>Pseudomonadati</taxon>
        <taxon>Pseudomonadota</taxon>
        <taxon>Alphaproteobacteria</taxon>
        <taxon>Rhodospirillales</taxon>
        <taxon>Rhodospirillaceae</taxon>
        <taxon>Magnetospirillum</taxon>
    </lineage>
</organism>
<sequence>MVDSLRGTPRPEDLLAELAAARSDLARVDHATRMVRAQSRLESLLQAVRTEAANGDPQRMNALAGEAERVLQSLSDGTAARYPAEIEQARALTLRIKGLCEPPTDGSVKIEV</sequence>
<reference evidence="1 2" key="1">
    <citation type="submission" date="2013-04" db="EMBL/GenBank/DDBJ databases">
        <authorList>
            <person name="Kuznetsov B."/>
            <person name="Ivanovsky R."/>
        </authorList>
    </citation>
    <scope>NUCLEOTIDE SEQUENCE [LARGE SCALE GENOMIC DNA]</scope>
    <source>
        <strain evidence="1 2">MGU-K5</strain>
    </source>
</reference>
<proteinExistence type="predicted"/>
<evidence type="ECO:0000313" key="2">
    <source>
        <dbReference type="Proteomes" id="UP000015350"/>
    </source>
</evidence>
<gene>
    <name evidence="1" type="ORF">K678_06926</name>
</gene>
<dbReference type="AlphaFoldDB" id="S9TIZ9"/>
<dbReference type="Proteomes" id="UP000015350">
    <property type="component" value="Unassembled WGS sequence"/>
</dbReference>
<name>S9TIZ9_MAGFU</name>
<dbReference type="OrthoDB" id="7357826at2"/>
<dbReference type="RefSeq" id="WP_021131736.1">
    <property type="nucleotide sequence ID" value="NZ_AQPH01000019.1"/>
</dbReference>
<evidence type="ECO:0000313" key="1">
    <source>
        <dbReference type="EMBL" id="EPY02191.1"/>
    </source>
</evidence>
<comment type="caution">
    <text evidence="1">The sequence shown here is derived from an EMBL/GenBank/DDBJ whole genome shotgun (WGS) entry which is preliminary data.</text>
</comment>
<accession>S9TIZ9</accession>